<evidence type="ECO:0000313" key="8">
    <source>
        <dbReference type="EMBL" id="EIW87644.1"/>
    </source>
</evidence>
<dbReference type="RefSeq" id="WP_008985568.1">
    <property type="nucleotide sequence ID" value="NZ_AKKU01000026.1"/>
</dbReference>
<dbReference type="Pfam" id="PF00892">
    <property type="entry name" value="EamA"/>
    <property type="match status" value="2"/>
</dbReference>
<keyword evidence="2" id="KW-1003">Cell membrane</keyword>
<evidence type="ECO:0000256" key="5">
    <source>
        <dbReference type="ARBA" id="ARBA00023136"/>
    </source>
</evidence>
<feature type="domain" description="EamA" evidence="7">
    <location>
        <begin position="6"/>
        <end position="134"/>
    </location>
</feature>
<evidence type="ECO:0000256" key="4">
    <source>
        <dbReference type="ARBA" id="ARBA00022989"/>
    </source>
</evidence>
<feature type="transmembrane region" description="Helical" evidence="6">
    <location>
        <begin position="36"/>
        <end position="56"/>
    </location>
</feature>
<sequence length="282" mass="29865">MTFWRILILTALSILAFAGNSLLSRAAFTLTEIDANSFTLVRLTAGALTLLFLVWWGQRQLGIAGSWPGALSLFGYAILFSYAYLQLDTATGALILFAAVQLTMLLYSVRQREQVTRWQWLGALMALSGMVYLLLPGAAAPSAGAGLLMIGAGMAWGLYSLLGRTGGPALLVTAGNFVRSVPLASVITLLGWQYWQWDLSGVLLAVASGALTSGIGYAIWYRVLPALSAMQAASVQLAVPVVAALLAVILLAEPMHSRLLVAGGLVLSGLGLVLLCAHRNRS</sequence>
<dbReference type="InterPro" id="IPR051258">
    <property type="entry name" value="Diverse_Substrate_Transporter"/>
</dbReference>
<keyword evidence="3 6" id="KW-0812">Transmembrane</keyword>
<accession>I9NYX9</accession>
<feature type="transmembrane region" description="Helical" evidence="6">
    <location>
        <begin position="90"/>
        <end position="109"/>
    </location>
</feature>
<evidence type="ECO:0000256" key="2">
    <source>
        <dbReference type="ARBA" id="ARBA00022475"/>
    </source>
</evidence>
<comment type="subcellular location">
    <subcellularLocation>
        <location evidence="1">Cell membrane</location>
        <topology evidence="1">Multi-pass membrane protein</topology>
    </subcellularLocation>
</comment>
<feature type="transmembrane region" description="Helical" evidence="6">
    <location>
        <begin position="201"/>
        <end position="220"/>
    </location>
</feature>
<dbReference type="PANTHER" id="PTHR42920:SF11">
    <property type="entry name" value="INNER MEMBRANE PROTEIN YTFF"/>
    <property type="match status" value="1"/>
</dbReference>
<feature type="transmembrane region" description="Helical" evidence="6">
    <location>
        <begin position="258"/>
        <end position="277"/>
    </location>
</feature>
<dbReference type="InterPro" id="IPR037185">
    <property type="entry name" value="EmrE-like"/>
</dbReference>
<protein>
    <recommendedName>
        <fullName evidence="7">EamA domain-containing protein</fullName>
    </recommendedName>
</protein>
<dbReference type="EMBL" id="AKKU01000026">
    <property type="protein sequence ID" value="EIW87644.1"/>
    <property type="molecule type" value="Genomic_DNA"/>
</dbReference>
<name>I9NYX9_9ALTE</name>
<dbReference type="GO" id="GO:0005886">
    <property type="term" value="C:plasma membrane"/>
    <property type="evidence" value="ECO:0007669"/>
    <property type="project" value="UniProtKB-SubCell"/>
</dbReference>
<proteinExistence type="predicted"/>
<gene>
    <name evidence="8" type="ORF">AGRI_14025</name>
</gene>
<feature type="transmembrane region" description="Helical" evidence="6">
    <location>
        <begin position="145"/>
        <end position="162"/>
    </location>
</feature>
<evidence type="ECO:0000256" key="1">
    <source>
        <dbReference type="ARBA" id="ARBA00004651"/>
    </source>
</evidence>
<evidence type="ECO:0000313" key="9">
    <source>
        <dbReference type="Proteomes" id="UP000035062"/>
    </source>
</evidence>
<keyword evidence="9" id="KW-1185">Reference proteome</keyword>
<reference evidence="8 9" key="1">
    <citation type="journal article" date="2012" name="J. Bacteriol.">
        <title>Genome Sequence of Pectin-Degrading Alishewanella agri, Isolated from Landfill Soil.</title>
        <authorList>
            <person name="Kim J."/>
            <person name="Jung J."/>
            <person name="Sung J.S."/>
            <person name="Chun J."/>
            <person name="Park W."/>
        </authorList>
    </citation>
    <scope>NUCLEOTIDE SEQUENCE [LARGE SCALE GENOMIC DNA]</scope>
    <source>
        <strain evidence="8 9">BL06</strain>
    </source>
</reference>
<feature type="domain" description="EamA" evidence="7">
    <location>
        <begin position="147"/>
        <end position="274"/>
    </location>
</feature>
<comment type="caution">
    <text evidence="8">The sequence shown here is derived from an EMBL/GenBank/DDBJ whole genome shotgun (WGS) entry which is preliminary data.</text>
</comment>
<evidence type="ECO:0000259" key="7">
    <source>
        <dbReference type="Pfam" id="PF00892"/>
    </source>
</evidence>
<dbReference type="PATRIC" id="fig|1195246.3.peg.2783"/>
<dbReference type="Proteomes" id="UP000035062">
    <property type="component" value="Unassembled WGS sequence"/>
</dbReference>
<dbReference type="eggNOG" id="COG0697">
    <property type="taxonomic scope" value="Bacteria"/>
</dbReference>
<keyword evidence="5 6" id="KW-0472">Membrane</keyword>
<dbReference type="InterPro" id="IPR000620">
    <property type="entry name" value="EamA_dom"/>
</dbReference>
<feature type="transmembrane region" description="Helical" evidence="6">
    <location>
        <begin position="169"/>
        <end position="195"/>
    </location>
</feature>
<feature type="transmembrane region" description="Helical" evidence="6">
    <location>
        <begin position="63"/>
        <end position="84"/>
    </location>
</feature>
<keyword evidence="4 6" id="KW-1133">Transmembrane helix</keyword>
<feature type="transmembrane region" description="Helical" evidence="6">
    <location>
        <begin position="121"/>
        <end position="139"/>
    </location>
</feature>
<dbReference type="SUPFAM" id="SSF103481">
    <property type="entry name" value="Multidrug resistance efflux transporter EmrE"/>
    <property type="match status" value="2"/>
</dbReference>
<evidence type="ECO:0000256" key="6">
    <source>
        <dbReference type="SAM" id="Phobius"/>
    </source>
</evidence>
<dbReference type="PANTHER" id="PTHR42920">
    <property type="entry name" value="OS03G0707200 PROTEIN-RELATED"/>
    <property type="match status" value="1"/>
</dbReference>
<organism evidence="8 9">
    <name type="scientific">Alishewanella agri BL06</name>
    <dbReference type="NCBI Taxonomy" id="1195246"/>
    <lineage>
        <taxon>Bacteria</taxon>
        <taxon>Pseudomonadati</taxon>
        <taxon>Pseudomonadota</taxon>
        <taxon>Gammaproteobacteria</taxon>
        <taxon>Alteromonadales</taxon>
        <taxon>Alteromonadaceae</taxon>
        <taxon>Alishewanella</taxon>
    </lineage>
</organism>
<feature type="transmembrane region" description="Helical" evidence="6">
    <location>
        <begin position="232"/>
        <end position="252"/>
    </location>
</feature>
<evidence type="ECO:0000256" key="3">
    <source>
        <dbReference type="ARBA" id="ARBA00022692"/>
    </source>
</evidence>
<dbReference type="AlphaFoldDB" id="I9NYX9"/>